<evidence type="ECO:0000256" key="2">
    <source>
        <dbReference type="ARBA" id="ARBA00023157"/>
    </source>
</evidence>
<feature type="chain" id="PRO_5012554526" description="Apple domain-containing protein" evidence="3">
    <location>
        <begin position="20"/>
        <end position="463"/>
    </location>
</feature>
<feature type="signal peptide" evidence="3">
    <location>
        <begin position="1"/>
        <end position="19"/>
    </location>
</feature>
<dbReference type="Gene3D" id="3.20.120.10">
    <property type="entry name" value="Hydrophobin"/>
    <property type="match status" value="1"/>
</dbReference>
<dbReference type="EMBL" id="LT882677">
    <property type="protein sequence ID" value="SMY21896.1"/>
    <property type="molecule type" value="Genomic_DNA"/>
</dbReference>
<dbReference type="InterPro" id="IPR010636">
    <property type="entry name" value="Class_II_hydrophobin"/>
</dbReference>
<name>A0A1Y6LBN0_ZYMTR</name>
<dbReference type="AlphaFoldDB" id="A0A1Y6LBN0"/>
<reference evidence="5 6" key="1">
    <citation type="submission" date="2016-10" db="EMBL/GenBank/DDBJ databases">
        <authorList>
            <person name="Varghese N."/>
        </authorList>
    </citation>
    <scope>NUCLEOTIDE SEQUENCE [LARGE SCALE GENOMIC DNA]</scope>
</reference>
<protein>
    <recommendedName>
        <fullName evidence="4">Apple domain-containing protein</fullName>
    </recommendedName>
</protein>
<evidence type="ECO:0000259" key="4">
    <source>
        <dbReference type="PROSITE" id="PS50948"/>
    </source>
</evidence>
<evidence type="ECO:0000313" key="6">
    <source>
        <dbReference type="Proteomes" id="UP000215453"/>
    </source>
</evidence>
<dbReference type="Pfam" id="PF06766">
    <property type="entry name" value="Hydrophobin_2"/>
    <property type="match status" value="1"/>
</dbReference>
<keyword evidence="3" id="KW-0732">Signal</keyword>
<dbReference type="SUPFAM" id="SSF101751">
    <property type="entry name" value="Hydrophobin II, HfbII"/>
    <property type="match status" value="1"/>
</dbReference>
<gene>
    <name evidence="5" type="ORF">ZT1A5_G3334</name>
</gene>
<accession>A0A1Y6LBN0</accession>
<evidence type="ECO:0000256" key="3">
    <source>
        <dbReference type="SAM" id="SignalP"/>
    </source>
</evidence>
<keyword evidence="2" id="KW-1015">Disulfide bond</keyword>
<dbReference type="Proteomes" id="UP000215453">
    <property type="component" value="Chromosome 2"/>
</dbReference>
<feature type="domain" description="Apple" evidence="4">
    <location>
        <begin position="32"/>
        <end position="100"/>
    </location>
</feature>
<dbReference type="CDD" id="cd23508">
    <property type="entry name" value="hydrophobin_II"/>
    <property type="match status" value="1"/>
</dbReference>
<dbReference type="InterPro" id="IPR003609">
    <property type="entry name" value="Pan_app"/>
</dbReference>
<dbReference type="GO" id="GO:0005576">
    <property type="term" value="C:extracellular region"/>
    <property type="evidence" value="ECO:0007669"/>
    <property type="project" value="InterPro"/>
</dbReference>
<dbReference type="InterPro" id="IPR036686">
    <property type="entry name" value="Class_II_Hydrophobin_sf"/>
</dbReference>
<proteinExistence type="inferred from homology"/>
<evidence type="ECO:0000313" key="5">
    <source>
        <dbReference type="EMBL" id="SMY21896.1"/>
    </source>
</evidence>
<evidence type="ECO:0000256" key="1">
    <source>
        <dbReference type="ARBA" id="ARBA00009576"/>
    </source>
</evidence>
<sequence length="463" mass="49347">MHLLKVLSAAPLLLQAAFASPTQHDERSASICGSVGYDQGKFLLNKPECTIAQCSDLCKKNINCKSYGYGKRTCRLYSKCLKDTVKPSKGSPYSFYDRACPCPSAVHDQVYYYTFKHAFYHAVYHGVVDHDIYHGIVDHGIYYAVDHAFYYAPDHYDSIHDSLHDCAYNQHDRTRSFPADSGTYYECQAPTTSSPKNAFVQGCADQNLSAACCVVPIAGQAALCQGVMPDTPTATSTSTTASTTASTTTASTTASIAAPTATSTTASTTKSTAAAVPTSVRLRLTALDGSDLGYVTNTFSPYGHRQATNDVSQALIVSYDSAADPLSQLDLTNMNSATYTDLPYLSGNVGSASSNFDNLGPGNNNGVLIGASLSTPPGGRAKQVDNSYGRRLGGPRNCESAIWEIDPTTNALRPVWINTDGSKPTVFVLLFGGVLLFTGDVSNYFASNPTGTTALTIAIEPIT</sequence>
<organism evidence="5 6">
    <name type="scientific">Zymoseptoria tritici ST99CH_1A5</name>
    <dbReference type="NCBI Taxonomy" id="1276529"/>
    <lineage>
        <taxon>Eukaryota</taxon>
        <taxon>Fungi</taxon>
        <taxon>Dikarya</taxon>
        <taxon>Ascomycota</taxon>
        <taxon>Pezizomycotina</taxon>
        <taxon>Dothideomycetes</taxon>
        <taxon>Dothideomycetidae</taxon>
        <taxon>Mycosphaerellales</taxon>
        <taxon>Mycosphaerellaceae</taxon>
        <taxon>Zymoseptoria</taxon>
    </lineage>
</organism>
<comment type="similarity">
    <text evidence="1">Belongs to the cerato-ulmin hydrophobin family.</text>
</comment>
<dbReference type="PROSITE" id="PS50948">
    <property type="entry name" value="PAN"/>
    <property type="match status" value="1"/>
</dbReference>